<evidence type="ECO:0000313" key="1">
    <source>
        <dbReference type="EMBL" id="ACU61307.1"/>
    </source>
</evidence>
<dbReference type="OrthoDB" id="680204at2"/>
<dbReference type="Proteomes" id="UP000002215">
    <property type="component" value="Chromosome"/>
</dbReference>
<name>A0A979G640_CHIPD</name>
<reference evidence="1 2" key="2">
    <citation type="journal article" date="2010" name="Stand. Genomic Sci.">
        <title>Complete genome sequence of Chitinophaga pinensis type strain (UQM 2034).</title>
        <authorList>
            <person name="Glavina Del Rio T."/>
            <person name="Abt B."/>
            <person name="Spring S."/>
            <person name="Lapidus A."/>
            <person name="Nolan M."/>
            <person name="Tice H."/>
            <person name="Copeland A."/>
            <person name="Cheng J.F."/>
            <person name="Chen F."/>
            <person name="Bruce D."/>
            <person name="Goodwin L."/>
            <person name="Pitluck S."/>
            <person name="Ivanova N."/>
            <person name="Mavromatis K."/>
            <person name="Mikhailova N."/>
            <person name="Pati A."/>
            <person name="Chen A."/>
            <person name="Palaniappan K."/>
            <person name="Land M."/>
            <person name="Hauser L."/>
            <person name="Chang Y.J."/>
            <person name="Jeffries C.D."/>
            <person name="Chain P."/>
            <person name="Saunders E."/>
            <person name="Detter J.C."/>
            <person name="Brettin T."/>
            <person name="Rohde M."/>
            <person name="Goker M."/>
            <person name="Bristow J."/>
            <person name="Eisen J.A."/>
            <person name="Markowitz V."/>
            <person name="Hugenholtz P."/>
            <person name="Kyrpides N.C."/>
            <person name="Klenk H.P."/>
            <person name="Lucas S."/>
        </authorList>
    </citation>
    <scope>NUCLEOTIDE SEQUENCE [LARGE SCALE GENOMIC DNA]</scope>
    <source>
        <strain evidence="2">ATCC 43595 / DSM 2588 / LMG 13176 / NBRC 15968 / NCIMB 11800 / UQM 2034</strain>
    </source>
</reference>
<dbReference type="AlphaFoldDB" id="A0A979G640"/>
<proteinExistence type="predicted"/>
<protein>
    <submittedName>
        <fullName evidence="1">Uncharacterized protein</fullName>
    </submittedName>
</protein>
<accession>A0A979G640</accession>
<reference evidence="2" key="1">
    <citation type="submission" date="2009-08" db="EMBL/GenBank/DDBJ databases">
        <title>The complete genome of Chitinophaga pinensis DSM 2588.</title>
        <authorList>
            <consortium name="US DOE Joint Genome Institute (JGI-PGF)"/>
            <person name="Lucas S."/>
            <person name="Copeland A."/>
            <person name="Lapidus A."/>
            <person name="Glavina del Rio T."/>
            <person name="Dalin E."/>
            <person name="Tice H."/>
            <person name="Bruce D."/>
            <person name="Goodwin L."/>
            <person name="Pitluck S."/>
            <person name="Kyrpides N."/>
            <person name="Mavromatis K."/>
            <person name="Ivanova N."/>
            <person name="Mikhailova N."/>
            <person name="Sims D."/>
            <person name="Meinche L."/>
            <person name="Brettin T."/>
            <person name="Detter J.C."/>
            <person name="Han C."/>
            <person name="Larimer F."/>
            <person name="Land M."/>
            <person name="Hauser L."/>
            <person name="Markowitz V."/>
            <person name="Cheng J.-F."/>
            <person name="Hugenholtz P."/>
            <person name="Woyke T."/>
            <person name="Wu D."/>
            <person name="Spring S."/>
            <person name="Klenk H.-P."/>
            <person name="Eisen J.A."/>
        </authorList>
    </citation>
    <scope>NUCLEOTIDE SEQUENCE [LARGE SCALE GENOMIC DNA]</scope>
    <source>
        <strain evidence="2">ATCC 43595 / DSM 2588 / LMG 13176 / NBRC 15968 / NCIMB 11800 / UQM 2034</strain>
    </source>
</reference>
<dbReference type="KEGG" id="cpi:Cpin_3845"/>
<evidence type="ECO:0000313" key="2">
    <source>
        <dbReference type="Proteomes" id="UP000002215"/>
    </source>
</evidence>
<dbReference type="EMBL" id="CP001699">
    <property type="protein sequence ID" value="ACU61307.1"/>
    <property type="molecule type" value="Genomic_DNA"/>
</dbReference>
<organism evidence="1 2">
    <name type="scientific">Chitinophaga pinensis (strain ATCC 43595 / DSM 2588 / LMG 13176 / NBRC 15968 / NCIMB 11800 / UQM 2034)</name>
    <dbReference type="NCBI Taxonomy" id="485918"/>
    <lineage>
        <taxon>Bacteria</taxon>
        <taxon>Pseudomonadati</taxon>
        <taxon>Bacteroidota</taxon>
        <taxon>Chitinophagia</taxon>
        <taxon>Chitinophagales</taxon>
        <taxon>Chitinophagaceae</taxon>
        <taxon>Chitinophaga</taxon>
    </lineage>
</organism>
<sequence>MKLSEQVITLEQAEKLFELGIEQKSVFYHVHNGAGWQIIPNGYFTVDPEGGESFSAFTVAELGEMLPFDMPDGAHYAWYHRYCWKGHSVGYSEVGGKNHLEAGWHPTEVAARADLLIRLLEASKLIPENLLTNKPDKNVQ</sequence>
<dbReference type="RefSeq" id="WP_012791480.1">
    <property type="nucleotide sequence ID" value="NC_013132.1"/>
</dbReference>
<gene>
    <name evidence="1" type="ordered locus">Cpin_3845</name>
</gene>